<keyword evidence="2 14" id="KW-0479">Metal-binding</keyword>
<dbReference type="CDD" id="cd09634">
    <property type="entry name" value="Cas1_I-II-III"/>
    <property type="match status" value="1"/>
</dbReference>
<evidence type="ECO:0000256" key="2">
    <source>
        <dbReference type="ARBA" id="ARBA00022723"/>
    </source>
</evidence>
<evidence type="ECO:0000259" key="15">
    <source>
        <dbReference type="Pfam" id="PF01930"/>
    </source>
</evidence>
<evidence type="ECO:0000256" key="3">
    <source>
        <dbReference type="ARBA" id="ARBA00022759"/>
    </source>
</evidence>
<dbReference type="GO" id="GO:0004527">
    <property type="term" value="F:exonuclease activity"/>
    <property type="evidence" value="ECO:0007669"/>
    <property type="project" value="UniProtKB-KW"/>
</dbReference>
<dbReference type="InterPro" id="IPR002729">
    <property type="entry name" value="CRISPR-assoc_Cas1"/>
</dbReference>
<dbReference type="HAMAP" id="MF_01470">
    <property type="entry name" value="Cas1"/>
    <property type="match status" value="1"/>
</dbReference>
<name>A0A5C6E839_9BACT</name>
<comment type="subunit">
    <text evidence="13 14">Homodimer, forms a heterotetramer with a Cas2 homodimer.</text>
</comment>
<comment type="cofactor">
    <cofactor evidence="14">
        <name>Mg(2+)</name>
        <dbReference type="ChEBI" id="CHEBI:18420"/>
    </cofactor>
    <cofactor evidence="14">
        <name>Mn(2+)</name>
        <dbReference type="ChEBI" id="CHEBI:29035"/>
    </cofactor>
</comment>
<evidence type="ECO:0000256" key="8">
    <source>
        <dbReference type="ARBA" id="ARBA00023014"/>
    </source>
</evidence>
<dbReference type="GO" id="GO:0051536">
    <property type="term" value="F:iron-sulfur cluster binding"/>
    <property type="evidence" value="ECO:0007669"/>
    <property type="project" value="UniProtKB-KW"/>
</dbReference>
<protein>
    <recommendedName>
        <fullName evidence="14">CRISPR-associated endonuclease Cas1</fullName>
        <ecNumber evidence="14">3.1.-.-</ecNumber>
    </recommendedName>
</protein>
<comment type="similarity">
    <text evidence="14">Belongs to the CRISPR-associated endonuclease Cas1 family.</text>
</comment>
<keyword evidence="9 14" id="KW-0051">Antiviral defense</keyword>
<dbReference type="GO" id="GO:0043571">
    <property type="term" value="P:maintenance of CRISPR repeat elements"/>
    <property type="evidence" value="ECO:0007669"/>
    <property type="project" value="UniProtKB-UniRule"/>
</dbReference>
<dbReference type="InterPro" id="IPR011604">
    <property type="entry name" value="PDDEXK-like_dom_sf"/>
</dbReference>
<dbReference type="RefSeq" id="WP_146598914.1">
    <property type="nucleotide sequence ID" value="NZ_SJPY01000002.1"/>
</dbReference>
<keyword evidence="5" id="KW-0269">Exonuclease</keyword>
<keyword evidence="6 14" id="KW-0460">Magnesium</keyword>
<feature type="binding site" evidence="14">
    <location>
        <position position="469"/>
    </location>
    <ligand>
        <name>Mn(2+)</name>
        <dbReference type="ChEBI" id="CHEBI:29035"/>
    </ligand>
</feature>
<keyword evidence="11 14" id="KW-0464">Manganese</keyword>
<dbReference type="Gene3D" id="1.20.120.920">
    <property type="entry name" value="CRISPR-associated endonuclease Cas1, C-terminal domain"/>
    <property type="match status" value="1"/>
</dbReference>
<feature type="domain" description="DUF83" evidence="15">
    <location>
        <begin position="22"/>
        <end position="203"/>
    </location>
</feature>
<feature type="binding site" evidence="14">
    <location>
        <position position="385"/>
    </location>
    <ligand>
        <name>Mn(2+)</name>
        <dbReference type="ChEBI" id="CHEBI:29035"/>
    </ligand>
</feature>
<evidence type="ECO:0000256" key="4">
    <source>
        <dbReference type="ARBA" id="ARBA00022801"/>
    </source>
</evidence>
<dbReference type="PANTHER" id="PTHR34353">
    <property type="entry name" value="CRISPR-ASSOCIATED ENDONUCLEASE CAS1 1"/>
    <property type="match status" value="1"/>
</dbReference>
<sequence length="563" mass="64139">MTDASETANDFTTSEEPPIRVMALHALLYCPRLFYLEEVEGLYEADDRVYAGRRLHEERVPKLDDDSRELRSFEVSSDSIGLFGKVDAARIRDGGWVAYEHKKGRCKRASSSDKTPMAWPSDRMQVAAYAMLLEEQLGQSVTEGRIRYHQDNVTVCVPIDDAIRAEVHAAVEMMRQLRRSDDRPPVTDNEKLCRRCSLRVVCLPEEERITTQPEGERDRATLFPSRRDRRTLHVTTVPATVKRSARQLHIETEESTKKVPMEQVDAVVLYGGAQITSQAIAGCVYEKIAVQWVTAGGRVTGMVETPGRVRQRIRQFTALTSPDVCLQLARVTVVAKIQFQLQYLLRGTRGNENARAAVQPDIEMIRRAVSRAEKSESIDSLRGEEGIAARHYFASFNHLLTDRVAESLRMNGRTKHPPRDRLNCLLSFGYSMIFGLVQRTILTIGLEPSFGYFHQPRSTAPPLVMDVMELFRTLLWEMPLVGSLNRGQWDETADFEICPGHVWLSDEGRKKAIKLFEMRLTESYRHPHTEQSLEYGRMVELELRLLEKEWSGASGGFGQLRIR</sequence>
<dbReference type="GO" id="GO:0051607">
    <property type="term" value="P:defense response to virus"/>
    <property type="evidence" value="ECO:0007669"/>
    <property type="project" value="UniProtKB-UniRule"/>
</dbReference>
<dbReference type="NCBIfam" id="TIGR00372">
    <property type="entry name" value="cas4"/>
    <property type="match status" value="1"/>
</dbReference>
<dbReference type="Gene3D" id="3.90.320.10">
    <property type="match status" value="1"/>
</dbReference>
<dbReference type="GO" id="GO:0046872">
    <property type="term" value="F:metal ion binding"/>
    <property type="evidence" value="ECO:0007669"/>
    <property type="project" value="UniProtKB-UniRule"/>
</dbReference>
<feature type="binding site" evidence="14">
    <location>
        <position position="454"/>
    </location>
    <ligand>
        <name>Mn(2+)</name>
        <dbReference type="ChEBI" id="CHEBI:29035"/>
    </ligand>
</feature>
<evidence type="ECO:0000256" key="6">
    <source>
        <dbReference type="ARBA" id="ARBA00022842"/>
    </source>
</evidence>
<reference evidence="16 17" key="1">
    <citation type="submission" date="2019-02" db="EMBL/GenBank/DDBJ databases">
        <title>Deep-cultivation of Planctomycetes and their phenomic and genomic characterization uncovers novel biology.</title>
        <authorList>
            <person name="Wiegand S."/>
            <person name="Jogler M."/>
            <person name="Boedeker C."/>
            <person name="Pinto D."/>
            <person name="Vollmers J."/>
            <person name="Rivas-Marin E."/>
            <person name="Kohn T."/>
            <person name="Peeters S.H."/>
            <person name="Heuer A."/>
            <person name="Rast P."/>
            <person name="Oberbeckmann S."/>
            <person name="Bunk B."/>
            <person name="Jeske O."/>
            <person name="Meyerdierks A."/>
            <person name="Storesund J.E."/>
            <person name="Kallscheuer N."/>
            <person name="Luecker S."/>
            <person name="Lage O.M."/>
            <person name="Pohl T."/>
            <person name="Merkel B.J."/>
            <person name="Hornburger P."/>
            <person name="Mueller R.-W."/>
            <person name="Bruemmer F."/>
            <person name="Labrenz M."/>
            <person name="Spormann A.M."/>
            <person name="Op Den Camp H."/>
            <person name="Overmann J."/>
            <person name="Amann R."/>
            <person name="Jetten M.S.M."/>
            <person name="Mascher T."/>
            <person name="Medema M.H."/>
            <person name="Devos D.P."/>
            <person name="Kaster A.-K."/>
            <person name="Ovreas L."/>
            <person name="Rohde M."/>
            <person name="Galperin M.Y."/>
            <person name="Jogler C."/>
        </authorList>
    </citation>
    <scope>NUCLEOTIDE SEQUENCE [LARGE SCALE GENOMIC DNA]</scope>
    <source>
        <strain evidence="16 17">Q31b</strain>
    </source>
</reference>
<dbReference type="GO" id="GO:0004520">
    <property type="term" value="F:DNA endonuclease activity"/>
    <property type="evidence" value="ECO:0007669"/>
    <property type="project" value="InterPro"/>
</dbReference>
<dbReference type="InterPro" id="IPR013343">
    <property type="entry name" value="CRISPR-assoc_prot_Cas4"/>
</dbReference>
<dbReference type="InterPro" id="IPR042211">
    <property type="entry name" value="CRISPR-assoc_Cas1_N"/>
</dbReference>
<keyword evidence="1 14" id="KW-0540">Nuclease</keyword>
<dbReference type="Pfam" id="PF01930">
    <property type="entry name" value="Cas_Cas4"/>
    <property type="match status" value="1"/>
</dbReference>
<dbReference type="EMBL" id="SJPY01000002">
    <property type="protein sequence ID" value="TWU43851.1"/>
    <property type="molecule type" value="Genomic_DNA"/>
</dbReference>
<dbReference type="Gene3D" id="3.100.10.20">
    <property type="entry name" value="CRISPR-associated endonuclease Cas1, N-terminal domain"/>
    <property type="match status" value="1"/>
</dbReference>
<keyword evidence="7" id="KW-0408">Iron</keyword>
<proteinExistence type="inferred from homology"/>
<dbReference type="InterPro" id="IPR022765">
    <property type="entry name" value="Dna2/Cas4_DUF83"/>
</dbReference>
<evidence type="ECO:0000256" key="14">
    <source>
        <dbReference type="HAMAP-Rule" id="MF_01470"/>
    </source>
</evidence>
<comment type="function">
    <text evidence="14">CRISPR (clustered regularly interspaced short palindromic repeat), is an adaptive immune system that provides protection against mobile genetic elements (viruses, transposable elements and conjugative plasmids). CRISPR clusters contain spacers, sequences complementary to antecedent mobile elements, and target invading nucleic acids. CRISPR clusters are transcribed and processed into CRISPR RNA (crRNA). Acts as a dsDNA endonuclease. Involved in the integration of spacer DNA into the CRISPR cassette.</text>
</comment>
<evidence type="ECO:0000256" key="13">
    <source>
        <dbReference type="ARBA" id="ARBA00038592"/>
    </source>
</evidence>
<keyword evidence="4 14" id="KW-0378">Hydrolase</keyword>
<organism evidence="16 17">
    <name type="scientific">Novipirellula aureliae</name>
    <dbReference type="NCBI Taxonomy" id="2527966"/>
    <lineage>
        <taxon>Bacteria</taxon>
        <taxon>Pseudomonadati</taxon>
        <taxon>Planctomycetota</taxon>
        <taxon>Planctomycetia</taxon>
        <taxon>Pirellulales</taxon>
        <taxon>Pirellulaceae</taxon>
        <taxon>Novipirellula</taxon>
    </lineage>
</organism>
<evidence type="ECO:0000256" key="1">
    <source>
        <dbReference type="ARBA" id="ARBA00022722"/>
    </source>
</evidence>
<dbReference type="AlphaFoldDB" id="A0A5C6E839"/>
<comment type="caution">
    <text evidence="16">The sequence shown here is derived from an EMBL/GenBank/DDBJ whole genome shotgun (WGS) entry which is preliminary data.</text>
</comment>
<dbReference type="GO" id="GO:0003677">
    <property type="term" value="F:DNA binding"/>
    <property type="evidence" value="ECO:0007669"/>
    <property type="project" value="UniProtKB-KW"/>
</dbReference>
<evidence type="ECO:0000256" key="12">
    <source>
        <dbReference type="ARBA" id="ARBA00033996"/>
    </source>
</evidence>
<dbReference type="Proteomes" id="UP000315471">
    <property type="component" value="Unassembled WGS sequence"/>
</dbReference>
<dbReference type="NCBIfam" id="TIGR00287">
    <property type="entry name" value="cas1"/>
    <property type="match status" value="1"/>
</dbReference>
<dbReference type="InterPro" id="IPR050646">
    <property type="entry name" value="Cas1"/>
</dbReference>
<evidence type="ECO:0000256" key="11">
    <source>
        <dbReference type="ARBA" id="ARBA00023211"/>
    </source>
</evidence>
<dbReference type="EC" id="3.1.-.-" evidence="14"/>
<evidence type="ECO:0000256" key="9">
    <source>
        <dbReference type="ARBA" id="ARBA00023118"/>
    </source>
</evidence>
<comment type="catalytic activity">
    <reaction evidence="12">
        <text>exonucleolytic cleavage in the 5'- to 3'-direction to yield nucleoside 3'-phosphates.</text>
        <dbReference type="EC" id="3.1.12.1"/>
    </reaction>
</comment>
<evidence type="ECO:0000313" key="17">
    <source>
        <dbReference type="Proteomes" id="UP000315471"/>
    </source>
</evidence>
<dbReference type="InterPro" id="IPR042206">
    <property type="entry name" value="CRISPR-assoc_Cas1_C"/>
</dbReference>
<evidence type="ECO:0000256" key="7">
    <source>
        <dbReference type="ARBA" id="ARBA00023004"/>
    </source>
</evidence>
<keyword evidence="3 14" id="KW-0255">Endonuclease</keyword>
<keyword evidence="8" id="KW-0411">Iron-sulfur</keyword>
<dbReference type="NCBIfam" id="TIGR03983">
    <property type="entry name" value="cas1_MYXAN"/>
    <property type="match status" value="1"/>
</dbReference>
<evidence type="ECO:0000256" key="5">
    <source>
        <dbReference type="ARBA" id="ARBA00022839"/>
    </source>
</evidence>
<dbReference type="OrthoDB" id="9803119at2"/>
<keyword evidence="10 14" id="KW-0238">DNA-binding</keyword>
<accession>A0A5C6E839</accession>
<keyword evidence="17" id="KW-1185">Reference proteome</keyword>
<dbReference type="Pfam" id="PF01867">
    <property type="entry name" value="Cas_Cas1"/>
    <property type="match status" value="1"/>
</dbReference>
<dbReference type="InterPro" id="IPR023844">
    <property type="entry name" value="CRISPR-assoc_Cas1_MYXAN"/>
</dbReference>
<evidence type="ECO:0000313" key="16">
    <source>
        <dbReference type="EMBL" id="TWU43851.1"/>
    </source>
</evidence>
<gene>
    <name evidence="14" type="primary">cas1</name>
    <name evidence="16" type="ORF">Q31b_13830</name>
</gene>
<evidence type="ECO:0000256" key="10">
    <source>
        <dbReference type="ARBA" id="ARBA00023125"/>
    </source>
</evidence>
<dbReference type="PANTHER" id="PTHR34353:SF2">
    <property type="entry name" value="CRISPR-ASSOCIATED ENDONUCLEASE CAS1 1"/>
    <property type="match status" value="1"/>
</dbReference>